<keyword evidence="5 6" id="KW-0175">Coiled coil</keyword>
<feature type="coiled-coil region" evidence="6">
    <location>
        <begin position="1333"/>
        <end position="1367"/>
    </location>
</feature>
<feature type="compositionally biased region" description="Low complexity" evidence="7">
    <location>
        <begin position="28"/>
        <end position="37"/>
    </location>
</feature>
<dbReference type="EMBL" id="LLXJ01000607">
    <property type="protein sequence ID" value="PKC07758.1"/>
    <property type="molecule type" value="Genomic_DNA"/>
</dbReference>
<gene>
    <name evidence="8" type="ORF">RhiirA5_399671</name>
</gene>
<reference evidence="8 9" key="2">
    <citation type="submission" date="2017-09" db="EMBL/GenBank/DDBJ databases">
        <title>Extensive intraspecific genome diversity in a model arbuscular mycorrhizal fungus.</title>
        <authorList>
            <person name="Chen E.C."/>
            <person name="Morin E."/>
            <person name="Beaudet D."/>
            <person name="Noel J."/>
            <person name="Ndikumana S."/>
            <person name="Charron P."/>
            <person name="St-Onge C."/>
            <person name="Giorgi J."/>
            <person name="Grigoriev I.V."/>
            <person name="Roux C."/>
            <person name="Martin F.M."/>
            <person name="Corradi N."/>
        </authorList>
    </citation>
    <scope>NUCLEOTIDE SEQUENCE [LARGE SCALE GENOMIC DNA]</scope>
    <source>
        <strain evidence="8 9">A5</strain>
    </source>
</reference>
<keyword evidence="4" id="KW-0677">Repeat</keyword>
<evidence type="ECO:0000256" key="6">
    <source>
        <dbReference type="SAM" id="Coils"/>
    </source>
</evidence>
<feature type="compositionally biased region" description="Polar residues" evidence="7">
    <location>
        <begin position="1042"/>
        <end position="1052"/>
    </location>
</feature>
<dbReference type="PANTHER" id="PTHR46093:SF18">
    <property type="entry name" value="FIBRONECTIN TYPE-III DOMAIN-CONTAINING PROTEIN"/>
    <property type="match status" value="1"/>
</dbReference>
<feature type="compositionally biased region" description="Low complexity" evidence="7">
    <location>
        <begin position="616"/>
        <end position="638"/>
    </location>
</feature>
<feature type="compositionally biased region" description="Low complexity" evidence="7">
    <location>
        <begin position="1269"/>
        <end position="1279"/>
    </location>
</feature>
<keyword evidence="3" id="KW-0963">Cytoplasm</keyword>
<dbReference type="SMART" id="SM00612">
    <property type="entry name" value="Kelch"/>
    <property type="match status" value="1"/>
</dbReference>
<dbReference type="Proteomes" id="UP000232722">
    <property type="component" value="Unassembled WGS sequence"/>
</dbReference>
<evidence type="ECO:0000256" key="7">
    <source>
        <dbReference type="SAM" id="MobiDB-lite"/>
    </source>
</evidence>
<feature type="compositionally biased region" description="Pro residues" evidence="7">
    <location>
        <begin position="494"/>
        <end position="527"/>
    </location>
</feature>
<feature type="compositionally biased region" description="Low complexity" evidence="7">
    <location>
        <begin position="1168"/>
        <end position="1185"/>
    </location>
</feature>
<feature type="compositionally biased region" description="Polar residues" evidence="7">
    <location>
        <begin position="1142"/>
        <end position="1159"/>
    </location>
</feature>
<feature type="region of interest" description="Disordered" evidence="7">
    <location>
        <begin position="26"/>
        <end position="47"/>
    </location>
</feature>
<evidence type="ECO:0008006" key="10">
    <source>
        <dbReference type="Google" id="ProtNLM"/>
    </source>
</evidence>
<feature type="coiled-coil region" evidence="6">
    <location>
        <begin position="1482"/>
        <end position="1571"/>
    </location>
</feature>
<dbReference type="Gene3D" id="2.120.10.80">
    <property type="entry name" value="Kelch-type beta propeller"/>
    <property type="match status" value="2"/>
</dbReference>
<feature type="compositionally biased region" description="Low complexity" evidence="7">
    <location>
        <begin position="1071"/>
        <end position="1082"/>
    </location>
</feature>
<feature type="region of interest" description="Disordered" evidence="7">
    <location>
        <begin position="385"/>
        <end position="554"/>
    </location>
</feature>
<comment type="subcellular location">
    <subcellularLocation>
        <location evidence="1">Cytoplasm</location>
    </subcellularLocation>
</comment>
<dbReference type="InterPro" id="IPR011043">
    <property type="entry name" value="Gal_Oxase/kelch_b-propeller"/>
</dbReference>
<dbReference type="SUPFAM" id="SSF50965">
    <property type="entry name" value="Galactose oxidase, central domain"/>
    <property type="match status" value="1"/>
</dbReference>
<feature type="compositionally biased region" description="Low complexity" evidence="7">
    <location>
        <begin position="1025"/>
        <end position="1041"/>
    </location>
</feature>
<dbReference type="GO" id="GO:0005737">
    <property type="term" value="C:cytoplasm"/>
    <property type="evidence" value="ECO:0007669"/>
    <property type="project" value="UniProtKB-SubCell"/>
</dbReference>
<feature type="region of interest" description="Disordered" evidence="7">
    <location>
        <begin position="1142"/>
        <end position="1215"/>
    </location>
</feature>
<comment type="caution">
    <text evidence="8">The sequence shown here is derived from an EMBL/GenBank/DDBJ whole genome shotgun (WGS) entry which is preliminary data.</text>
</comment>
<evidence type="ECO:0000313" key="8">
    <source>
        <dbReference type="EMBL" id="PKC07758.1"/>
    </source>
</evidence>
<sequence>MTWKILINFLPLKIFSRKNHHAGSLIMSSSPSPSSSSTKSKQNNKTYPWSQKKLSSFNPFPRYNLSSSQYTINDKLYLFGGISHDKTTNDVFTIEINTLNVLPVFSSGAIPKPRCLHTQVNVGANLFVFGGKLDNSNEKLDNDIYILDTDAKDMKFVWSKPSMSGSLPDGRYGHTSTLIGTTVYIFGGQDYMNHLNDLISFDIKNFKLQKKKNKFKLSLGKGHNNVLPSWSFIIPNNSPPPPRSGHVSCVYENKIYIFGGSDGDTYYNDTWCYDIQENVWTELSCIGYIPTPREYHGATIVNDVMYIFGGRVKEGYELGDLCAFRISNLRWYKFPNLGPSPSPRFGLTMTLSQDKVYIFGGESFHTRPDEDGTIHILDTSKIKFPTGTKLAQPNPSEKNPTKPENSIVLPFDASKIKIPTGTQSTKPTVQQTSEENSINPIQQGLSPPPRPMSSQSSDASKTKETRPTRTVLDQIPEENSSELEKVMSSSSIIPPQPKPPSLPLPPPPPQPQQQLQSPPPPSQPPPTGSQKSSKGKEVDRGPVSMISPPTISQPKVITSGIIMSQGPPPPTVLKGKLHEGANIFQSQNYSPTNSEYSSYELQTLQTIGPNEKPLSRNHSLNNHNNSNNKNNNNNNNRISSIYSQDMNVWMKSGQDTSFKREHFEIQGVIPEDSTTTTTSNEIYKNTNNQLSNQRMHRRTASQELPVTSAPRMLSRRRISIDNYKKPTAQELPTNYSPRVFPIRRASADNYSRMTDFPSRRTPNENQRLSEFSSKGTLVNNQMSTSPTRELSLRRTSIDDQKPPLITEKSSKRALVNNQRTNSPIKEVTELSSKKTSNNIHRAISPITELTETTETAETTELSSKKTLVDDQEITSSVTETTELSDQINSLITEITELASKRTYVDDQELISPITEVTDTTDLSSRKTLVDDQESISPITEVTDTIDLSSRKTLVDDQESISPITEVTDTTDLSSRKTLVDDQESISPITESTDTTDLSSKKTLVDDQETVSPITESKKNLVNDQKSSSPILKSSPPILKSLTNNQTISPTTDSIDDQKAISPITESTDDQSTTSPFTESPTSIDNQNMTLINNTSMISEIITTIPIIKSPKTLLTSRKKELNKTDDNHEEIIKNIQNILNNTRNSCSPTLPAVSTTSIDRNTKRDSLDSIASSDSNQSSNSSLSNRRNGKEIRPRGARPMNGNKPNNGSPLCMSIDSEDIDRNNLLQLRKKLNRTKLSDSSDDLSAPSSPSEIVIYKRSNEDTPVLQHSRSQSSNSSVSDFKLNNDNNDDNNEEEIQPEIDENESASSIYEDDDDDVDIISTSPPQSYANIDDENLIQELEQHKSNIEELKQRESWYKAELDSARKSGYTPELFDNVNNDDDIDNSIGEIEQMLINEVDDDNIDDVNTDQNRVIEAIIQMRQKLLKAKTSIANQAQIVSEKINTSERARAAAIQEATYFKTKLETLVKLSESKFSNVETNKTKDLENELIKVVSENKLLENQLSELSQSSVELSRAEANEKASERVIAKLAALRLRATTAESQLKESNKQIEKKNNELEHYRKEKINDKLQLRNLQSSLSHHQQIFEQVNRSVLESSRRAEDSEKLWKESRDNILKLEKEVMGLRIELESKTRGLNQAVSRVNELEKSLGKVQKEGHVVRNMMQEGMTELLNISWWDKVSNNVWENAKIRKLEEELARLKGLRDDSVIL</sequence>
<feature type="compositionally biased region" description="Polar residues" evidence="7">
    <location>
        <begin position="420"/>
        <end position="445"/>
    </location>
</feature>
<feature type="compositionally biased region" description="Polar residues" evidence="7">
    <location>
        <begin position="962"/>
        <end position="972"/>
    </location>
</feature>
<feature type="region of interest" description="Disordered" evidence="7">
    <location>
        <begin position="1263"/>
        <end position="1316"/>
    </location>
</feature>
<evidence type="ECO:0000313" key="9">
    <source>
        <dbReference type="Proteomes" id="UP000232722"/>
    </source>
</evidence>
<evidence type="ECO:0000256" key="3">
    <source>
        <dbReference type="ARBA" id="ARBA00022490"/>
    </source>
</evidence>
<proteinExistence type="predicted"/>
<feature type="compositionally biased region" description="Polar residues" evidence="7">
    <location>
        <begin position="38"/>
        <end position="47"/>
    </location>
</feature>
<dbReference type="PANTHER" id="PTHR46093">
    <property type="entry name" value="ACYL-COA-BINDING DOMAIN-CONTAINING PROTEIN 5"/>
    <property type="match status" value="1"/>
</dbReference>
<evidence type="ECO:0000256" key="4">
    <source>
        <dbReference type="ARBA" id="ARBA00022737"/>
    </source>
</evidence>
<name>A0A2N0PLS9_9GLOM</name>
<dbReference type="FunFam" id="2.120.10.80:FF:000049">
    <property type="entry name" value="Cell polarity protein (Tea1)"/>
    <property type="match status" value="1"/>
</dbReference>
<dbReference type="InterPro" id="IPR006652">
    <property type="entry name" value="Kelch_1"/>
</dbReference>
<evidence type="ECO:0000256" key="5">
    <source>
        <dbReference type="ARBA" id="ARBA00023054"/>
    </source>
</evidence>
<dbReference type="VEuPathDB" id="FungiDB:RhiirFUN_004940"/>
<dbReference type="Pfam" id="PF24681">
    <property type="entry name" value="Kelch_KLHDC2_KLHL20_DRC7"/>
    <property type="match status" value="1"/>
</dbReference>
<evidence type="ECO:0000256" key="1">
    <source>
        <dbReference type="ARBA" id="ARBA00004496"/>
    </source>
</evidence>
<reference evidence="8 9" key="1">
    <citation type="submission" date="2016-04" db="EMBL/GenBank/DDBJ databases">
        <title>Genome analyses suggest a sexual origin of heterokaryosis in a supposedly ancient asexual fungus.</title>
        <authorList>
            <person name="Ropars J."/>
            <person name="Sedzielewska K."/>
            <person name="Noel J."/>
            <person name="Charron P."/>
            <person name="Farinelli L."/>
            <person name="Marton T."/>
            <person name="Kruger M."/>
            <person name="Pelin A."/>
            <person name="Brachmann A."/>
            <person name="Corradi N."/>
        </authorList>
    </citation>
    <scope>NUCLEOTIDE SEQUENCE [LARGE SCALE GENOMIC DNA]</scope>
    <source>
        <strain evidence="8 9">A5</strain>
    </source>
</reference>
<accession>A0A2N0PLS9</accession>
<dbReference type="VEuPathDB" id="FungiDB:FUN_005270"/>
<evidence type="ECO:0000256" key="2">
    <source>
        <dbReference type="ARBA" id="ARBA00022441"/>
    </source>
</evidence>
<feature type="compositionally biased region" description="Polar residues" evidence="7">
    <location>
        <begin position="389"/>
        <end position="404"/>
    </location>
</feature>
<organism evidence="8 9">
    <name type="scientific">Rhizophagus irregularis</name>
    <dbReference type="NCBI Taxonomy" id="588596"/>
    <lineage>
        <taxon>Eukaryota</taxon>
        <taxon>Fungi</taxon>
        <taxon>Fungi incertae sedis</taxon>
        <taxon>Mucoromycota</taxon>
        <taxon>Glomeromycotina</taxon>
        <taxon>Glomeromycetes</taxon>
        <taxon>Glomerales</taxon>
        <taxon>Glomeraceae</taxon>
        <taxon>Rhizophagus</taxon>
    </lineage>
</organism>
<feature type="compositionally biased region" description="Acidic residues" evidence="7">
    <location>
        <begin position="1287"/>
        <end position="1316"/>
    </location>
</feature>
<feature type="region of interest" description="Disordered" evidence="7">
    <location>
        <begin position="962"/>
        <end position="1086"/>
    </location>
</feature>
<protein>
    <recommendedName>
        <fullName evidence="10">Kel2p</fullName>
    </recommendedName>
</protein>
<dbReference type="InterPro" id="IPR015915">
    <property type="entry name" value="Kelch-typ_b-propeller"/>
</dbReference>
<dbReference type="VEuPathDB" id="FungiDB:RhiirA1_537349"/>
<feature type="region of interest" description="Disordered" evidence="7">
    <location>
        <begin position="609"/>
        <end position="638"/>
    </location>
</feature>
<keyword evidence="2" id="KW-0880">Kelch repeat</keyword>